<dbReference type="AlphaFoldDB" id="A0A1M5UMB7"/>
<dbReference type="EMBL" id="FQXG01000003">
    <property type="protein sequence ID" value="SHH64145.1"/>
    <property type="molecule type" value="Genomic_DNA"/>
</dbReference>
<evidence type="ECO:0000313" key="2">
    <source>
        <dbReference type="Proteomes" id="UP000184268"/>
    </source>
</evidence>
<name>A0A1M5UMB7_9GAMM</name>
<proteinExistence type="predicted"/>
<evidence type="ECO:0000313" key="1">
    <source>
        <dbReference type="EMBL" id="SHH64145.1"/>
    </source>
</evidence>
<accession>A0A1M5UMB7</accession>
<keyword evidence="2" id="KW-1185">Reference proteome</keyword>
<reference evidence="1 2" key="1">
    <citation type="submission" date="2016-11" db="EMBL/GenBank/DDBJ databases">
        <authorList>
            <person name="Jaros S."/>
            <person name="Januszkiewicz K."/>
            <person name="Wedrychowicz H."/>
        </authorList>
    </citation>
    <scope>NUCLEOTIDE SEQUENCE [LARGE SCALE GENOMIC DNA]</scope>
    <source>
        <strain evidence="1 2">DSM 16917</strain>
    </source>
</reference>
<protein>
    <submittedName>
        <fullName evidence="1">Uncharacterized protein</fullName>
    </submittedName>
</protein>
<dbReference type="STRING" id="299255.SAMN02745129_2637"/>
<sequence length="78" mass="8882">MIPHLKIYLRGMAELNRQFAAKQLEPLHPDDPVLCLDLSARLISARNTVKKFNVAPSTDDLVGEIRAFLQRYGKIRAH</sequence>
<dbReference type="Proteomes" id="UP000184268">
    <property type="component" value="Unassembled WGS sequence"/>
</dbReference>
<gene>
    <name evidence="1" type="ORF">SAMN02745129_2637</name>
</gene>
<organism evidence="1 2">
    <name type="scientific">Ferrimonas marina</name>
    <dbReference type="NCBI Taxonomy" id="299255"/>
    <lineage>
        <taxon>Bacteria</taxon>
        <taxon>Pseudomonadati</taxon>
        <taxon>Pseudomonadota</taxon>
        <taxon>Gammaproteobacteria</taxon>
        <taxon>Alteromonadales</taxon>
        <taxon>Ferrimonadaceae</taxon>
        <taxon>Ferrimonas</taxon>
    </lineage>
</organism>